<evidence type="ECO:0000256" key="2">
    <source>
        <dbReference type="ARBA" id="ARBA00022801"/>
    </source>
</evidence>
<feature type="region of interest" description="Disordered" evidence="5">
    <location>
        <begin position="164"/>
        <end position="212"/>
    </location>
</feature>
<dbReference type="InterPro" id="IPR036457">
    <property type="entry name" value="PPM-type-like_dom_sf"/>
</dbReference>
<evidence type="ECO:0000256" key="5">
    <source>
        <dbReference type="SAM" id="MobiDB-lite"/>
    </source>
</evidence>
<dbReference type="Ensembl" id="ENSXCOT00000004936.1">
    <property type="protein sequence ID" value="ENSXCOP00000004877.1"/>
    <property type="gene ID" value="ENSXCOG00000003825.1"/>
</dbReference>
<dbReference type="SMART" id="SM00332">
    <property type="entry name" value="PP2Cc"/>
    <property type="match status" value="1"/>
</dbReference>
<evidence type="ECO:0000259" key="6">
    <source>
        <dbReference type="PROSITE" id="PS51746"/>
    </source>
</evidence>
<dbReference type="PROSITE" id="PS51746">
    <property type="entry name" value="PPM_2"/>
    <property type="match status" value="1"/>
</dbReference>
<dbReference type="InterPro" id="IPR001932">
    <property type="entry name" value="PPM-type_phosphatase-like_dom"/>
</dbReference>
<dbReference type="PROSITE" id="PS01032">
    <property type="entry name" value="PPM_1"/>
    <property type="match status" value="1"/>
</dbReference>
<accession>A0A3B5L244</accession>
<evidence type="ECO:0000256" key="1">
    <source>
        <dbReference type="ARBA" id="ARBA00022723"/>
    </source>
</evidence>
<dbReference type="GO" id="GO:0005634">
    <property type="term" value="C:nucleus"/>
    <property type="evidence" value="ECO:0007669"/>
    <property type="project" value="TreeGrafter"/>
</dbReference>
<keyword evidence="2 4" id="KW-0378">Hydrolase</keyword>
<name>A0A3B5L244_9TELE</name>
<dbReference type="SUPFAM" id="SSF81606">
    <property type="entry name" value="PP2C-like"/>
    <property type="match status" value="1"/>
</dbReference>
<dbReference type="GeneTree" id="ENSGT00940000157884"/>
<evidence type="ECO:0000313" key="8">
    <source>
        <dbReference type="Proteomes" id="UP000261380"/>
    </source>
</evidence>
<dbReference type="GO" id="GO:0004722">
    <property type="term" value="F:protein serine/threonine phosphatase activity"/>
    <property type="evidence" value="ECO:0007669"/>
    <property type="project" value="InterPro"/>
</dbReference>
<organism evidence="7 8">
    <name type="scientific">Xiphophorus couchianus</name>
    <name type="common">Monterrey platyfish</name>
    <dbReference type="NCBI Taxonomy" id="32473"/>
    <lineage>
        <taxon>Eukaryota</taxon>
        <taxon>Metazoa</taxon>
        <taxon>Chordata</taxon>
        <taxon>Craniata</taxon>
        <taxon>Vertebrata</taxon>
        <taxon>Euteleostomi</taxon>
        <taxon>Actinopterygii</taxon>
        <taxon>Neopterygii</taxon>
        <taxon>Teleostei</taxon>
        <taxon>Neoteleostei</taxon>
        <taxon>Acanthomorphata</taxon>
        <taxon>Ovalentaria</taxon>
        <taxon>Atherinomorphae</taxon>
        <taxon>Cyprinodontiformes</taxon>
        <taxon>Poeciliidae</taxon>
        <taxon>Poeciliinae</taxon>
        <taxon>Xiphophorus</taxon>
    </lineage>
</organism>
<dbReference type="GO" id="GO:0046872">
    <property type="term" value="F:metal ion binding"/>
    <property type="evidence" value="ECO:0007669"/>
    <property type="project" value="UniProtKB-KW"/>
</dbReference>
<dbReference type="Pfam" id="PF00481">
    <property type="entry name" value="PP2C"/>
    <property type="match status" value="2"/>
</dbReference>
<dbReference type="CDD" id="cd00143">
    <property type="entry name" value="PP2Cc"/>
    <property type="match status" value="1"/>
</dbReference>
<dbReference type="Gene3D" id="3.60.40.10">
    <property type="entry name" value="PPM-type phosphatase domain"/>
    <property type="match status" value="2"/>
</dbReference>
<evidence type="ECO:0000256" key="3">
    <source>
        <dbReference type="ARBA" id="ARBA00022912"/>
    </source>
</evidence>
<reference evidence="7" key="2">
    <citation type="submission" date="2025-09" db="UniProtKB">
        <authorList>
            <consortium name="Ensembl"/>
        </authorList>
    </citation>
    <scope>IDENTIFICATION</scope>
</reference>
<keyword evidence="8" id="KW-1185">Reference proteome</keyword>
<reference evidence="7" key="1">
    <citation type="submission" date="2025-08" db="UniProtKB">
        <authorList>
            <consortium name="Ensembl"/>
        </authorList>
    </citation>
    <scope>IDENTIFICATION</scope>
</reference>
<proteinExistence type="inferred from homology"/>
<sequence>MASSSAAAFPTVRNSLTECQKEQAFFAVFDGHGGVDAAIYAANHLHVNLFHQESFSQDPSDALCRAFKLTDERFVKKASREHKPYICGDADHGIFPLDGSEDYLILACDGFWDTVSPEEAVRVVSDHLQENAGDTTMVAHKLVASARDAGSSDNITVIVVFLRDPRSPPPASTEDEEEGGAEEPVEEEERNEPTPKAKPRPWPAKWAEPRDT</sequence>
<evidence type="ECO:0000256" key="4">
    <source>
        <dbReference type="RuleBase" id="RU003465"/>
    </source>
</evidence>
<feature type="compositionally biased region" description="Acidic residues" evidence="5">
    <location>
        <begin position="173"/>
        <end position="190"/>
    </location>
</feature>
<keyword evidence="3 4" id="KW-0904">Protein phosphatase</keyword>
<dbReference type="Proteomes" id="UP000261380">
    <property type="component" value="Unplaced"/>
</dbReference>
<dbReference type="PANTHER" id="PTHR13832:SF535">
    <property type="entry name" value="PROTEIN PHOSPHATASE 1E"/>
    <property type="match status" value="1"/>
</dbReference>
<protein>
    <recommendedName>
        <fullName evidence="6">PPM-type phosphatase domain-containing protein</fullName>
    </recommendedName>
</protein>
<evidence type="ECO:0000313" key="7">
    <source>
        <dbReference type="Ensembl" id="ENSXCOP00000004877.1"/>
    </source>
</evidence>
<dbReference type="PANTHER" id="PTHR13832">
    <property type="entry name" value="PROTEIN PHOSPHATASE 2C"/>
    <property type="match status" value="1"/>
</dbReference>
<feature type="domain" description="PPM-type phosphatase" evidence="6">
    <location>
        <begin position="1"/>
        <end position="162"/>
    </location>
</feature>
<comment type="similarity">
    <text evidence="4">Belongs to the PP2C family.</text>
</comment>
<dbReference type="AlphaFoldDB" id="A0A3B5L244"/>
<dbReference type="InterPro" id="IPR015655">
    <property type="entry name" value="PP2C"/>
</dbReference>
<dbReference type="InterPro" id="IPR000222">
    <property type="entry name" value="PP2C_BS"/>
</dbReference>
<keyword evidence="1" id="KW-0479">Metal-binding</keyword>